<dbReference type="STRING" id="28885.EI16_12405"/>
<reference evidence="2 3" key="1">
    <citation type="submission" date="2014-04" db="EMBL/GenBank/DDBJ databases">
        <title>Draft genome sequence of Hydrogenovibrio marinus MH-110, a model organism for aerobic H2 metabolism.</title>
        <authorList>
            <person name="Cha H.J."/>
            <person name="Jo B.H."/>
            <person name="Hwang B.H."/>
        </authorList>
    </citation>
    <scope>NUCLEOTIDE SEQUENCE [LARGE SCALE GENOMIC DNA]</scope>
    <source>
        <strain evidence="2 3">MH-110</strain>
    </source>
</reference>
<dbReference type="RefSeq" id="WP_029913496.1">
    <property type="nucleotide sequence ID" value="NZ_JMIU01000002.1"/>
</dbReference>
<evidence type="ECO:0000313" key="3">
    <source>
        <dbReference type="Proteomes" id="UP000027341"/>
    </source>
</evidence>
<gene>
    <name evidence="2" type="ORF">EI16_12405</name>
</gene>
<dbReference type="EMBL" id="JMIU01000002">
    <property type="protein sequence ID" value="KDN94694.1"/>
    <property type="molecule type" value="Genomic_DNA"/>
</dbReference>
<protein>
    <submittedName>
        <fullName evidence="2">Uncharacterized protein</fullName>
    </submittedName>
</protein>
<proteinExistence type="predicted"/>
<name>A0A066ZR33_HYDMR</name>
<sequence>MHSLIKIYAKPALERAVESLKKDLREIDKMEQMGNGVLKPGYYDDKRAELENSISEHQTALTELEAAEK</sequence>
<accession>A0A066ZR33</accession>
<comment type="caution">
    <text evidence="2">The sequence shown here is derived from an EMBL/GenBank/DDBJ whole genome shotgun (WGS) entry which is preliminary data.</text>
</comment>
<keyword evidence="1" id="KW-0175">Coiled coil</keyword>
<dbReference type="AlphaFoldDB" id="A0A066ZR33"/>
<keyword evidence="3" id="KW-1185">Reference proteome</keyword>
<evidence type="ECO:0000313" key="2">
    <source>
        <dbReference type="EMBL" id="KDN94694.1"/>
    </source>
</evidence>
<organism evidence="2 3">
    <name type="scientific">Hydrogenovibrio marinus</name>
    <dbReference type="NCBI Taxonomy" id="28885"/>
    <lineage>
        <taxon>Bacteria</taxon>
        <taxon>Pseudomonadati</taxon>
        <taxon>Pseudomonadota</taxon>
        <taxon>Gammaproteobacteria</taxon>
        <taxon>Thiotrichales</taxon>
        <taxon>Piscirickettsiaceae</taxon>
        <taxon>Hydrogenovibrio</taxon>
    </lineage>
</organism>
<feature type="coiled-coil region" evidence="1">
    <location>
        <begin position="10"/>
        <end position="67"/>
    </location>
</feature>
<dbReference type="Proteomes" id="UP000027341">
    <property type="component" value="Unassembled WGS sequence"/>
</dbReference>
<evidence type="ECO:0000256" key="1">
    <source>
        <dbReference type="SAM" id="Coils"/>
    </source>
</evidence>